<dbReference type="InterPro" id="IPR014887">
    <property type="entry name" value="HIF-1_CTAD"/>
</dbReference>
<reference evidence="15" key="1">
    <citation type="submission" date="2025-08" db="UniProtKB">
        <authorList>
            <consortium name="RefSeq"/>
        </authorList>
    </citation>
    <scope>IDENTIFICATION</scope>
    <source>
        <tissue evidence="15">Sperm</tissue>
    </source>
</reference>
<dbReference type="Pfam" id="PF11413">
    <property type="entry name" value="HIF-1"/>
    <property type="match status" value="1"/>
</dbReference>
<dbReference type="InterPro" id="IPR001610">
    <property type="entry name" value="PAC"/>
</dbReference>
<evidence type="ECO:0000256" key="1">
    <source>
        <dbReference type="ARBA" id="ARBA00004123"/>
    </source>
</evidence>
<feature type="compositionally biased region" description="Low complexity" evidence="11">
    <location>
        <begin position="471"/>
        <end position="493"/>
    </location>
</feature>
<accession>A0AAJ7X2E9</accession>
<feature type="region of interest" description="Disordered" evidence="11">
    <location>
        <begin position="458"/>
        <end position="495"/>
    </location>
</feature>
<dbReference type="FunFam" id="4.10.280.10:FF:000076">
    <property type="entry name" value="hypoxia-inducible factor 3-alpha isoform X1"/>
    <property type="match status" value="1"/>
</dbReference>
<feature type="domain" description="PAS" evidence="12">
    <location>
        <begin position="80"/>
        <end position="153"/>
    </location>
</feature>
<dbReference type="GO" id="GO:0000981">
    <property type="term" value="F:DNA-binding transcription factor activity, RNA polymerase II-specific"/>
    <property type="evidence" value="ECO:0007669"/>
    <property type="project" value="TreeGrafter"/>
</dbReference>
<keyword evidence="2" id="KW-0677">Repeat</keyword>
<keyword evidence="8" id="KW-0539">Nucleus</keyword>
<dbReference type="PROSITE" id="PS50888">
    <property type="entry name" value="BHLH"/>
    <property type="match status" value="1"/>
</dbReference>
<keyword evidence="5" id="KW-0238">DNA-binding</keyword>
<evidence type="ECO:0000256" key="7">
    <source>
        <dbReference type="ARBA" id="ARBA00023163"/>
    </source>
</evidence>
<evidence type="ECO:0000256" key="2">
    <source>
        <dbReference type="ARBA" id="ARBA00022737"/>
    </source>
</evidence>
<feature type="compositionally biased region" description="Low complexity" evidence="11">
    <location>
        <begin position="565"/>
        <end position="577"/>
    </location>
</feature>
<evidence type="ECO:0000259" key="12">
    <source>
        <dbReference type="PROSITE" id="PS50112"/>
    </source>
</evidence>
<dbReference type="SUPFAM" id="SSF47459">
    <property type="entry name" value="HLH, helix-loop-helix DNA-binding domain"/>
    <property type="match status" value="1"/>
</dbReference>
<dbReference type="CDD" id="cd00130">
    <property type="entry name" value="PAS"/>
    <property type="match status" value="2"/>
</dbReference>
<dbReference type="NCBIfam" id="TIGR00229">
    <property type="entry name" value="sensory_box"/>
    <property type="match status" value="1"/>
</dbReference>
<evidence type="ECO:0000256" key="4">
    <source>
        <dbReference type="ARBA" id="ARBA00023015"/>
    </source>
</evidence>
<feature type="domain" description="PAS" evidence="12">
    <location>
        <begin position="244"/>
        <end position="295"/>
    </location>
</feature>
<dbReference type="SMART" id="SM00353">
    <property type="entry name" value="HLH"/>
    <property type="match status" value="1"/>
</dbReference>
<keyword evidence="14" id="KW-1185">Reference proteome</keyword>
<dbReference type="InterPro" id="IPR021537">
    <property type="entry name" value="HIF_alpha-like"/>
</dbReference>
<feature type="modified residue" description="4-hydroxyproline" evidence="10">
    <location>
        <position position="398"/>
    </location>
</feature>
<feature type="compositionally biased region" description="Pro residues" evidence="11">
    <location>
        <begin position="590"/>
        <end position="601"/>
    </location>
</feature>
<dbReference type="PANTHER" id="PTHR23043">
    <property type="entry name" value="HYPOXIA-INDUCIBLE FACTOR 1 ALPHA"/>
    <property type="match status" value="1"/>
</dbReference>
<dbReference type="GO" id="GO:0071456">
    <property type="term" value="P:cellular response to hypoxia"/>
    <property type="evidence" value="ECO:0007669"/>
    <property type="project" value="TreeGrafter"/>
</dbReference>
<dbReference type="Pfam" id="PF08778">
    <property type="entry name" value="HIF-1a_CTAD"/>
    <property type="match status" value="1"/>
</dbReference>
<dbReference type="Pfam" id="PF08447">
    <property type="entry name" value="PAS_3"/>
    <property type="match status" value="1"/>
</dbReference>
<evidence type="ECO:0000313" key="15">
    <source>
        <dbReference type="RefSeq" id="XP_032818826.1"/>
    </source>
</evidence>
<dbReference type="Pfam" id="PF23171">
    <property type="entry name" value="bHLH_HIF1A"/>
    <property type="match status" value="1"/>
</dbReference>
<dbReference type="InterPro" id="IPR000014">
    <property type="entry name" value="PAS"/>
</dbReference>
<feature type="region of interest" description="Disordered" evidence="11">
    <location>
        <begin position="558"/>
        <end position="617"/>
    </location>
</feature>
<evidence type="ECO:0000256" key="5">
    <source>
        <dbReference type="ARBA" id="ARBA00023125"/>
    </source>
</evidence>
<organism evidence="14 15">
    <name type="scientific">Petromyzon marinus</name>
    <name type="common">Sea lamprey</name>
    <dbReference type="NCBI Taxonomy" id="7757"/>
    <lineage>
        <taxon>Eukaryota</taxon>
        <taxon>Metazoa</taxon>
        <taxon>Chordata</taxon>
        <taxon>Craniata</taxon>
        <taxon>Vertebrata</taxon>
        <taxon>Cyclostomata</taxon>
        <taxon>Hyperoartia</taxon>
        <taxon>Petromyzontiformes</taxon>
        <taxon>Petromyzontidae</taxon>
        <taxon>Petromyzon</taxon>
    </lineage>
</organism>
<dbReference type="Gene3D" id="4.10.280.10">
    <property type="entry name" value="Helix-loop-helix DNA-binding domain"/>
    <property type="match status" value="1"/>
</dbReference>
<dbReference type="GO" id="GO:0046983">
    <property type="term" value="F:protein dimerization activity"/>
    <property type="evidence" value="ECO:0007669"/>
    <property type="project" value="InterPro"/>
</dbReference>
<sequence>MSADKEKKSRVNSERRKEKSRDAARCRRSNETEVFYELANELPLPHSVTSHLDKASIMRLAISYLRMRKLLHNGAVVEDCQEEMDSLFGKALEGFVMALTEEGDMVFLSDGVNKCVGLAQVDLMGHSIFDFVHPCDQEEVREMLVYRQAAGKKAKEGSTERDFFMRMKCTLTNRGRTVNLKSASWKVLHCSGHMKLYEGSAASAGGGGFREPPLVCLVMTCEPIPHPSNIEVPLDSKTFLSRHSMDMRFTYCDERITELIGYQPDELLGRSVYEYYHALDSDHMTKSHHNLFTKGQAVTGQYRILAKGGGYAWVETQATVIYSSRNSQPQCVVCVNYVLSGIVENDTIFSLEQTERLFKPNKAAVGQVASEGTDEEEDMALLYTQLKNEPDELAQLAPTAGDVVVPLDFGTGLASFDDVPLYNDVMMAASPEPMPSPATPTKAFAELPAAVVAVTEAGPVGDPSLTAPQHSSGPSSPSGSPATAPSTAPNSPSDYYSAVGGDLKVDLIEKLFAVDSEIKEGSFKHDDMDLEMLAPYIPMDGDDYQLCTLSLQDSLTLPPDGSALSSPGQSERSSSSSMVDAPTPACGPTSLPPAAPQPPSPSLAAPEGPASPSSRHTATMPAEQANLIVTSSQSKLAPTAPPPFTMSTVHILISGTTPVGTTLPGGLVSAVPWSSTATTTTGAVVSAPTTIVLLQQAPRAQTVASLPSTVVVSGSDASLAKASLTTIASAVKRKWQTGTTGPLLQQVVINKQEGANKTQFLAELPSKRSKASQDVEAEALTSDLVSRLLGPTLEDITLPMLNSYDCEVNAPVQDSRTLLQGGTSWQQSLSAVKTRETEI</sequence>
<dbReference type="Proteomes" id="UP001318040">
    <property type="component" value="Chromosome 29"/>
</dbReference>
<feature type="region of interest" description="Disordered" evidence="11">
    <location>
        <begin position="1"/>
        <end position="24"/>
    </location>
</feature>
<evidence type="ECO:0000313" key="14">
    <source>
        <dbReference type="Proteomes" id="UP001318040"/>
    </source>
</evidence>
<keyword evidence="7" id="KW-0804">Transcription</keyword>
<dbReference type="GO" id="GO:0005634">
    <property type="term" value="C:nucleus"/>
    <property type="evidence" value="ECO:0007669"/>
    <property type="project" value="UniProtKB-SubCell"/>
</dbReference>
<dbReference type="InterPro" id="IPR035965">
    <property type="entry name" value="PAS-like_dom_sf"/>
</dbReference>
<dbReference type="FunFam" id="3.30.450.20:FF:000015">
    <property type="entry name" value="Hypoxia-inducible factor 1-alpha isoform 1"/>
    <property type="match status" value="1"/>
</dbReference>
<dbReference type="InterPro" id="IPR036638">
    <property type="entry name" value="HLH_DNA-bd_sf"/>
</dbReference>
<keyword evidence="3" id="KW-0832">Ubl conjugation</keyword>
<feature type="modified residue" description="(3S)-3-hydroxyasparagine" evidence="10">
    <location>
        <position position="809"/>
    </location>
</feature>
<feature type="domain" description="BHLH" evidence="13">
    <location>
        <begin position="15"/>
        <end position="68"/>
    </location>
</feature>
<dbReference type="InterPro" id="IPR013767">
    <property type="entry name" value="PAS_fold"/>
</dbReference>
<name>A0AAJ7X2E9_PETMA</name>
<dbReference type="Gene3D" id="3.30.450.20">
    <property type="entry name" value="PAS domain"/>
    <property type="match status" value="2"/>
</dbReference>
<dbReference type="Pfam" id="PF00989">
    <property type="entry name" value="PAS"/>
    <property type="match status" value="1"/>
</dbReference>
<dbReference type="SMART" id="SM00086">
    <property type="entry name" value="PAC"/>
    <property type="match status" value="1"/>
</dbReference>
<dbReference type="AlphaFoldDB" id="A0AAJ7X2E9"/>
<evidence type="ECO:0000256" key="6">
    <source>
        <dbReference type="ARBA" id="ARBA00023159"/>
    </source>
</evidence>
<keyword evidence="4" id="KW-0805">Transcription regulation</keyword>
<evidence type="ECO:0000256" key="10">
    <source>
        <dbReference type="PIRSR" id="PIRSR621537-50"/>
    </source>
</evidence>
<dbReference type="FunFam" id="3.30.450.20:FF:000005">
    <property type="entry name" value="Hypoxia-inducible factor 1 subunit alpha"/>
    <property type="match status" value="1"/>
</dbReference>
<evidence type="ECO:0000256" key="9">
    <source>
        <dbReference type="ARBA" id="ARBA00023278"/>
    </source>
</evidence>
<dbReference type="InterPro" id="IPR013655">
    <property type="entry name" value="PAS_fold_3"/>
</dbReference>
<evidence type="ECO:0000259" key="13">
    <source>
        <dbReference type="PROSITE" id="PS50888"/>
    </source>
</evidence>
<evidence type="ECO:0000256" key="11">
    <source>
        <dbReference type="SAM" id="MobiDB-lite"/>
    </source>
</evidence>
<feature type="modified residue" description="4-hydroxyproline" evidence="10">
    <location>
        <position position="535"/>
    </location>
</feature>
<dbReference type="SUPFAM" id="SSF55785">
    <property type="entry name" value="PYP-like sensor domain (PAS domain)"/>
    <property type="match status" value="2"/>
</dbReference>
<dbReference type="PANTHER" id="PTHR23043:SF17">
    <property type="entry name" value="PROTEIN SIMILAR"/>
    <property type="match status" value="1"/>
</dbReference>
<dbReference type="KEGG" id="pmrn:116947333"/>
<dbReference type="CTD" id="3091"/>
<gene>
    <name evidence="15" type="primary">LOC116947333</name>
</gene>
<keyword evidence="9" id="KW-0379">Hydroxylation</keyword>
<dbReference type="GO" id="GO:0000977">
    <property type="term" value="F:RNA polymerase II transcription regulatory region sequence-specific DNA binding"/>
    <property type="evidence" value="ECO:0007669"/>
    <property type="project" value="TreeGrafter"/>
</dbReference>
<protein>
    <submittedName>
        <fullName evidence="15">Endothelial PAS domain-containing protein 1-like isoform X1</fullName>
    </submittedName>
</protein>
<dbReference type="InterPro" id="IPR011598">
    <property type="entry name" value="bHLH_dom"/>
</dbReference>
<evidence type="ECO:0000256" key="8">
    <source>
        <dbReference type="ARBA" id="ARBA00023242"/>
    </source>
</evidence>
<keyword evidence="6" id="KW-0010">Activator</keyword>
<dbReference type="RefSeq" id="XP_032818826.1">
    <property type="nucleotide sequence ID" value="XM_032962935.1"/>
</dbReference>
<evidence type="ECO:0000256" key="3">
    <source>
        <dbReference type="ARBA" id="ARBA00022843"/>
    </source>
</evidence>
<dbReference type="SMART" id="SM00091">
    <property type="entry name" value="PAS"/>
    <property type="match status" value="2"/>
</dbReference>
<proteinExistence type="predicted"/>
<comment type="subcellular location">
    <subcellularLocation>
        <location evidence="1">Nucleus</location>
    </subcellularLocation>
</comment>
<dbReference type="PROSITE" id="PS50112">
    <property type="entry name" value="PAS"/>
    <property type="match status" value="2"/>
</dbReference>